<keyword evidence="2 9" id="KW-0479">Metal-binding</keyword>
<keyword evidence="5 9" id="KW-0931">ER-Golgi transport</keyword>
<dbReference type="Pfam" id="PF04810">
    <property type="entry name" value="zf-Sec23_Sec24"/>
    <property type="match status" value="1"/>
</dbReference>
<dbReference type="Proteomes" id="UP001632038">
    <property type="component" value="Unassembled WGS sequence"/>
</dbReference>
<dbReference type="Gene3D" id="2.30.30.380">
    <property type="entry name" value="Zn-finger domain of Sec23/24"/>
    <property type="match status" value="1"/>
</dbReference>
<evidence type="ECO:0000256" key="3">
    <source>
        <dbReference type="ARBA" id="ARBA00022824"/>
    </source>
</evidence>
<protein>
    <recommendedName>
        <fullName evidence="9">Protein transport protein SEC23</fullName>
    </recommendedName>
</protein>
<name>A0ABD3D9T0_9LAMI</name>
<evidence type="ECO:0000256" key="2">
    <source>
        <dbReference type="ARBA" id="ARBA00022723"/>
    </source>
</evidence>
<dbReference type="PANTHER" id="PTHR11141:SF0">
    <property type="entry name" value="PROTEIN TRANSPORT PROTEIN SEC23"/>
    <property type="match status" value="1"/>
</dbReference>
<evidence type="ECO:0000256" key="9">
    <source>
        <dbReference type="RuleBase" id="RU365030"/>
    </source>
</evidence>
<dbReference type="SUPFAM" id="SSF82919">
    <property type="entry name" value="Zn-finger domain of Sec23/24"/>
    <property type="match status" value="1"/>
</dbReference>
<comment type="caution">
    <text evidence="11">The sequence shown here is derived from an EMBL/GenBank/DDBJ whole genome shotgun (WGS) entry which is preliminary data.</text>
</comment>
<proteinExistence type="inferred from homology"/>
<dbReference type="InterPro" id="IPR037364">
    <property type="entry name" value="Sec23"/>
</dbReference>
<keyword evidence="1 9" id="KW-0813">Transport</keyword>
<keyword evidence="3 9" id="KW-0256">Endoplasmic reticulum</keyword>
<keyword evidence="12" id="KW-1185">Reference proteome</keyword>
<dbReference type="EMBL" id="JAVIJP010000019">
    <property type="protein sequence ID" value="KAL3638341.1"/>
    <property type="molecule type" value="Genomic_DNA"/>
</dbReference>
<comment type="subcellular location">
    <subcellularLocation>
        <location evidence="9">Cytoplasmic vesicle</location>
        <location evidence="9">COPII-coated vesicle membrane</location>
        <topology evidence="9">Peripheral membrane protein</topology>
        <orientation evidence="9">Cytoplasmic side</orientation>
    </subcellularLocation>
    <subcellularLocation>
        <location evidence="9">Endoplasmic reticulum membrane</location>
        <topology evidence="9">Peripheral membrane protein</topology>
        <orientation evidence="9">Cytoplasmic side</orientation>
    </subcellularLocation>
</comment>
<comment type="similarity">
    <text evidence="9">Belongs to the SEC23/SEC24 family. SEC23 subfamily.</text>
</comment>
<evidence type="ECO:0000313" key="12">
    <source>
        <dbReference type="Proteomes" id="UP001632038"/>
    </source>
</evidence>
<evidence type="ECO:0000256" key="1">
    <source>
        <dbReference type="ARBA" id="ARBA00022448"/>
    </source>
</evidence>
<evidence type="ECO:0000256" key="5">
    <source>
        <dbReference type="ARBA" id="ARBA00022892"/>
    </source>
</evidence>
<keyword evidence="4 9" id="KW-0862">Zinc</keyword>
<dbReference type="AlphaFoldDB" id="A0ABD3D9T0"/>
<dbReference type="InterPro" id="IPR006895">
    <property type="entry name" value="Znf_Sec23_Sec24"/>
</dbReference>
<keyword evidence="8 9" id="KW-0968">Cytoplasmic vesicle</keyword>
<gene>
    <name evidence="11" type="primary">SEC23E_1</name>
    <name evidence="11" type="ORF">CASFOL_017712</name>
</gene>
<keyword evidence="9" id="KW-0963">Cytoplasm</keyword>
<organism evidence="11 12">
    <name type="scientific">Castilleja foliolosa</name>
    <dbReference type="NCBI Taxonomy" id="1961234"/>
    <lineage>
        <taxon>Eukaryota</taxon>
        <taxon>Viridiplantae</taxon>
        <taxon>Streptophyta</taxon>
        <taxon>Embryophyta</taxon>
        <taxon>Tracheophyta</taxon>
        <taxon>Spermatophyta</taxon>
        <taxon>Magnoliopsida</taxon>
        <taxon>eudicotyledons</taxon>
        <taxon>Gunneridae</taxon>
        <taxon>Pentapetalae</taxon>
        <taxon>asterids</taxon>
        <taxon>lamiids</taxon>
        <taxon>Lamiales</taxon>
        <taxon>Orobanchaceae</taxon>
        <taxon>Pedicularideae</taxon>
        <taxon>Castillejinae</taxon>
        <taxon>Castilleja</taxon>
    </lineage>
</organism>
<keyword evidence="6 9" id="KW-0653">Protein transport</keyword>
<comment type="function">
    <text evidence="9">Component of the coat protein complex II (COPII) which promotes the formation of transport vesicles from the endoplasmic reticulum (ER). The coat has two main functions, the physical deformation of the endoplasmic reticulum membrane into vesicles and the selection of cargo molecules.</text>
</comment>
<evidence type="ECO:0000256" key="4">
    <source>
        <dbReference type="ARBA" id="ARBA00022833"/>
    </source>
</evidence>
<keyword evidence="7 9" id="KW-0472">Membrane</keyword>
<evidence type="ECO:0000256" key="8">
    <source>
        <dbReference type="ARBA" id="ARBA00023329"/>
    </source>
</evidence>
<dbReference type="GO" id="GO:0016192">
    <property type="term" value="P:vesicle-mediated transport"/>
    <property type="evidence" value="ECO:0007669"/>
    <property type="project" value="UniProtKB-KW"/>
</dbReference>
<sequence length="96" mass="11091">MQENTTPWPGEFDVAVVVHSKCVIQIAASIQPIRPHVDLQVLPYHPLRCKTCSSVLNPYCRADFTALIWICLFCFQRNHFPQHYQLISQRPKDQVG</sequence>
<accession>A0ABD3D9T0</accession>
<evidence type="ECO:0000256" key="6">
    <source>
        <dbReference type="ARBA" id="ARBA00022927"/>
    </source>
</evidence>
<dbReference type="GO" id="GO:0012507">
    <property type="term" value="C:ER to Golgi transport vesicle membrane"/>
    <property type="evidence" value="ECO:0007669"/>
    <property type="project" value="UniProtKB-SubCell"/>
</dbReference>
<dbReference type="GO" id="GO:0015031">
    <property type="term" value="P:protein transport"/>
    <property type="evidence" value="ECO:0007669"/>
    <property type="project" value="UniProtKB-KW"/>
</dbReference>
<dbReference type="FunFam" id="2.30.30.380:FF:000001">
    <property type="entry name" value="Protein transport protein SEC23"/>
    <property type="match status" value="1"/>
</dbReference>
<dbReference type="PANTHER" id="PTHR11141">
    <property type="entry name" value="PROTEIN TRANSPORT PROTEIN SEC23"/>
    <property type="match status" value="1"/>
</dbReference>
<evidence type="ECO:0000313" key="11">
    <source>
        <dbReference type="EMBL" id="KAL3638341.1"/>
    </source>
</evidence>
<evidence type="ECO:0000259" key="10">
    <source>
        <dbReference type="Pfam" id="PF04810"/>
    </source>
</evidence>
<evidence type="ECO:0000256" key="7">
    <source>
        <dbReference type="ARBA" id="ARBA00023136"/>
    </source>
</evidence>
<dbReference type="GO" id="GO:0005789">
    <property type="term" value="C:endoplasmic reticulum membrane"/>
    <property type="evidence" value="ECO:0007669"/>
    <property type="project" value="UniProtKB-SubCell"/>
</dbReference>
<feature type="domain" description="Zinc finger Sec23/Sec24-type" evidence="10">
    <location>
        <begin position="46"/>
        <end position="84"/>
    </location>
</feature>
<reference evidence="12" key="1">
    <citation type="journal article" date="2024" name="IScience">
        <title>Strigolactones Initiate the Formation of Haustorium-like Structures in Castilleja.</title>
        <authorList>
            <person name="Buerger M."/>
            <person name="Peterson D."/>
            <person name="Chory J."/>
        </authorList>
    </citation>
    <scope>NUCLEOTIDE SEQUENCE [LARGE SCALE GENOMIC DNA]</scope>
</reference>
<dbReference type="InterPro" id="IPR036174">
    <property type="entry name" value="Znf_Sec23_Sec24_sf"/>
</dbReference>
<dbReference type="GO" id="GO:0046872">
    <property type="term" value="F:metal ion binding"/>
    <property type="evidence" value="ECO:0007669"/>
    <property type="project" value="UniProtKB-KW"/>
</dbReference>